<dbReference type="SUPFAM" id="SSF140931">
    <property type="entry name" value="Fic-like"/>
    <property type="match status" value="1"/>
</dbReference>
<evidence type="ECO:0000313" key="3">
    <source>
        <dbReference type="EMBL" id="SHJ63844.1"/>
    </source>
</evidence>
<dbReference type="PROSITE" id="PS51459">
    <property type="entry name" value="FIDO"/>
    <property type="match status" value="1"/>
</dbReference>
<evidence type="ECO:0000259" key="2">
    <source>
        <dbReference type="PROSITE" id="PS51459"/>
    </source>
</evidence>
<dbReference type="PANTHER" id="PTHR13504">
    <property type="entry name" value="FIDO DOMAIN-CONTAINING PROTEIN DDB_G0283145"/>
    <property type="match status" value="1"/>
</dbReference>
<dbReference type="Proteomes" id="UP000184171">
    <property type="component" value="Unassembled WGS sequence"/>
</dbReference>
<dbReference type="Pfam" id="PF02661">
    <property type="entry name" value="Fic"/>
    <property type="match status" value="1"/>
</dbReference>
<dbReference type="EMBL" id="FQZT01000011">
    <property type="protein sequence ID" value="SHJ63844.1"/>
    <property type="molecule type" value="Genomic_DNA"/>
</dbReference>
<dbReference type="AlphaFoldDB" id="A0A1M6KY90"/>
<dbReference type="NCBIfam" id="TIGR02613">
    <property type="entry name" value="mob_myst_B"/>
    <property type="match status" value="1"/>
</dbReference>
<accession>A0A1M6KY90</accession>
<gene>
    <name evidence="3" type="ORF">SAMN02745165_02840</name>
</gene>
<proteinExistence type="predicted"/>
<evidence type="ECO:0000313" key="4">
    <source>
        <dbReference type="Proteomes" id="UP000184171"/>
    </source>
</evidence>
<dbReference type="InterPro" id="IPR013436">
    <property type="entry name" value="Mobile_mystery_prot_B"/>
</dbReference>
<dbReference type="STRING" id="1122189.SAMN02745165_02840"/>
<dbReference type="InterPro" id="IPR036597">
    <property type="entry name" value="Fido-like_dom_sf"/>
</dbReference>
<dbReference type="InterPro" id="IPR003812">
    <property type="entry name" value="Fido"/>
</dbReference>
<protein>
    <submittedName>
        <fullName evidence="3">Mobile mystery protein B</fullName>
    </submittedName>
</protein>
<sequence>MIDFEYPEGATPIDPDEAEGLLLPHIRTRAELDRWEQENIHEAEDTVFRRKQKDILTEKYVCSLHKKMFGHVWRWAGEFRRSQKNIGIEWVQIPMALRQLFDDVSTWLEFDTYPPDEIAARFHHRLVSIHAFPNGNGRHARLIADIVLVHLLGQERFSWGQENLTNAGDCRRNYINALRSADQHTYDPLLAFVRS</sequence>
<dbReference type="InterPro" id="IPR040198">
    <property type="entry name" value="Fido_containing"/>
</dbReference>
<organism evidence="3 4">
    <name type="scientific">Malonomonas rubra DSM 5091</name>
    <dbReference type="NCBI Taxonomy" id="1122189"/>
    <lineage>
        <taxon>Bacteria</taxon>
        <taxon>Pseudomonadati</taxon>
        <taxon>Thermodesulfobacteriota</taxon>
        <taxon>Desulfuromonadia</taxon>
        <taxon>Desulfuromonadales</taxon>
        <taxon>Geopsychrobacteraceae</taxon>
        <taxon>Malonomonas</taxon>
    </lineage>
</organism>
<dbReference type="PANTHER" id="PTHR13504:SF39">
    <property type="entry name" value="CELL FILAMENTATION PROTEIN"/>
    <property type="match status" value="1"/>
</dbReference>
<feature type="active site" evidence="1">
    <location>
        <position position="130"/>
    </location>
</feature>
<dbReference type="Gene3D" id="1.10.3290.10">
    <property type="entry name" value="Fido-like domain"/>
    <property type="match status" value="1"/>
</dbReference>
<name>A0A1M6KY90_MALRU</name>
<reference evidence="3 4" key="1">
    <citation type="submission" date="2016-11" db="EMBL/GenBank/DDBJ databases">
        <authorList>
            <person name="Jaros S."/>
            <person name="Januszkiewicz K."/>
            <person name="Wedrychowicz H."/>
        </authorList>
    </citation>
    <scope>NUCLEOTIDE SEQUENCE [LARGE SCALE GENOMIC DNA]</scope>
    <source>
        <strain evidence="3 4">DSM 5091</strain>
    </source>
</reference>
<feature type="domain" description="Fido" evidence="2">
    <location>
        <begin position="56"/>
        <end position="195"/>
    </location>
</feature>
<keyword evidence="4" id="KW-1185">Reference proteome</keyword>
<evidence type="ECO:0000256" key="1">
    <source>
        <dbReference type="PIRSR" id="PIRSR640198-1"/>
    </source>
</evidence>